<dbReference type="PANTHER" id="PTHR10219">
    <property type="entry name" value="GLYCOLIPID TRANSFER PROTEIN-RELATED"/>
    <property type="match status" value="1"/>
</dbReference>
<accession>A0AAV8V0W5</accession>
<dbReference type="Gene3D" id="1.10.3520.10">
    <property type="entry name" value="Glycolipid transfer protein"/>
    <property type="match status" value="1"/>
</dbReference>
<gene>
    <name evidence="3" type="ORF">NDN08_008220</name>
</gene>
<dbReference type="GO" id="GO:0005829">
    <property type="term" value="C:cytosol"/>
    <property type="evidence" value="ECO:0007669"/>
    <property type="project" value="TreeGrafter"/>
</dbReference>
<dbReference type="PANTHER" id="PTHR10219:SF25">
    <property type="entry name" value="PLECKSTRIN HOMOLOGY DOMAIN-CONTAINING FAMILY A MEMBER 8"/>
    <property type="match status" value="1"/>
</dbReference>
<protein>
    <recommendedName>
        <fullName evidence="2">Glycolipid transfer protein domain-containing protein</fullName>
    </recommendedName>
</protein>
<keyword evidence="4" id="KW-1185">Reference proteome</keyword>
<dbReference type="GO" id="GO:1902388">
    <property type="term" value="F:ceramide 1-phosphate transfer activity"/>
    <property type="evidence" value="ECO:0007669"/>
    <property type="project" value="TreeGrafter"/>
</dbReference>
<reference evidence="3 4" key="1">
    <citation type="journal article" date="2023" name="Nat. Commun.">
        <title>Origin of minicircular mitochondrial genomes in red algae.</title>
        <authorList>
            <person name="Lee Y."/>
            <person name="Cho C.H."/>
            <person name="Lee Y.M."/>
            <person name="Park S.I."/>
            <person name="Yang J.H."/>
            <person name="West J.A."/>
            <person name="Bhattacharya D."/>
            <person name="Yoon H.S."/>
        </authorList>
    </citation>
    <scope>NUCLEOTIDE SEQUENCE [LARGE SCALE GENOMIC DNA]</scope>
    <source>
        <strain evidence="3 4">CCMP1338</strain>
        <tissue evidence="3">Whole cell</tissue>
    </source>
</reference>
<dbReference type="Pfam" id="PF08718">
    <property type="entry name" value="GLTP"/>
    <property type="match status" value="1"/>
</dbReference>
<evidence type="ECO:0000259" key="2">
    <source>
        <dbReference type="Pfam" id="PF08718"/>
    </source>
</evidence>
<sequence>MDADCALAKPTFAEDALWTFTEERGCGGLEEPRKIVEEVEKASSRADKIIESWFDVATVEDLRGAVDGLVTVVEALMKGAGPAAGIVVGDMTGNLKKIEKSALVNGVKTVTEIVEKETDLDAYYRDSGREGLLWLKRTLQFFWKSIDYCIADPDDRNLSRVLKKAYNETLAGCHGFRAHAFRLLMNGAPSKTEFFRRMGGGIASNEVVVLGLRKWTELSRPVICEYIDLCNNISIEDCENLAAL</sequence>
<name>A0AAV8V0W5_9RHOD</name>
<comment type="caution">
    <text evidence="3">The sequence shown here is derived from an EMBL/GenBank/DDBJ whole genome shotgun (WGS) entry which is preliminary data.</text>
</comment>
<organism evidence="3 4">
    <name type="scientific">Rhodosorus marinus</name>
    <dbReference type="NCBI Taxonomy" id="101924"/>
    <lineage>
        <taxon>Eukaryota</taxon>
        <taxon>Rhodophyta</taxon>
        <taxon>Stylonematophyceae</taxon>
        <taxon>Stylonematales</taxon>
        <taxon>Stylonemataceae</taxon>
        <taxon>Rhodosorus</taxon>
    </lineage>
</organism>
<evidence type="ECO:0000313" key="4">
    <source>
        <dbReference type="Proteomes" id="UP001157974"/>
    </source>
</evidence>
<dbReference type="EMBL" id="JAMWBK010000002">
    <property type="protein sequence ID" value="KAJ8908125.1"/>
    <property type="molecule type" value="Genomic_DNA"/>
</dbReference>
<evidence type="ECO:0000256" key="1">
    <source>
        <dbReference type="ARBA" id="ARBA00022448"/>
    </source>
</evidence>
<dbReference type="InterPro" id="IPR036497">
    <property type="entry name" value="GLTP_sf"/>
</dbReference>
<dbReference type="GO" id="GO:0016020">
    <property type="term" value="C:membrane"/>
    <property type="evidence" value="ECO:0007669"/>
    <property type="project" value="TreeGrafter"/>
</dbReference>
<dbReference type="Proteomes" id="UP001157974">
    <property type="component" value="Unassembled WGS sequence"/>
</dbReference>
<dbReference type="InterPro" id="IPR014830">
    <property type="entry name" value="Glycolipid_transfer_prot_dom"/>
</dbReference>
<keyword evidence="1" id="KW-0813">Transport</keyword>
<evidence type="ECO:0000313" key="3">
    <source>
        <dbReference type="EMBL" id="KAJ8908125.1"/>
    </source>
</evidence>
<feature type="domain" description="Glycolipid transfer protein" evidence="2">
    <location>
        <begin position="65"/>
        <end position="199"/>
    </location>
</feature>
<dbReference type="SUPFAM" id="SSF110004">
    <property type="entry name" value="Glycolipid transfer protein, GLTP"/>
    <property type="match status" value="1"/>
</dbReference>
<proteinExistence type="predicted"/>
<dbReference type="GO" id="GO:1902387">
    <property type="term" value="F:ceramide 1-phosphate binding"/>
    <property type="evidence" value="ECO:0007669"/>
    <property type="project" value="TreeGrafter"/>
</dbReference>
<dbReference type="AlphaFoldDB" id="A0AAV8V0W5"/>